<accession>A0A4Y2TEX4</accession>
<proteinExistence type="predicted"/>
<comment type="caution">
    <text evidence="1">The sequence shown here is derived from an EMBL/GenBank/DDBJ whole genome shotgun (WGS) entry which is preliminary data.</text>
</comment>
<reference evidence="1 2" key="1">
    <citation type="journal article" date="2019" name="Sci. Rep.">
        <title>Orb-weaving spider Araneus ventricosus genome elucidates the spidroin gene catalogue.</title>
        <authorList>
            <person name="Kono N."/>
            <person name="Nakamura H."/>
            <person name="Ohtoshi R."/>
            <person name="Moran D.A.P."/>
            <person name="Shinohara A."/>
            <person name="Yoshida Y."/>
            <person name="Fujiwara M."/>
            <person name="Mori M."/>
            <person name="Tomita M."/>
            <person name="Arakawa K."/>
        </authorList>
    </citation>
    <scope>NUCLEOTIDE SEQUENCE [LARGE SCALE GENOMIC DNA]</scope>
</reference>
<gene>
    <name evidence="1" type="ORF">AVEN_109617_1</name>
</gene>
<evidence type="ECO:0000313" key="2">
    <source>
        <dbReference type="Proteomes" id="UP000499080"/>
    </source>
</evidence>
<keyword evidence="2" id="KW-1185">Reference proteome</keyword>
<dbReference type="EMBL" id="BGPR01027927">
    <property type="protein sequence ID" value="GBN98791.1"/>
    <property type="molecule type" value="Genomic_DNA"/>
</dbReference>
<organism evidence="1 2">
    <name type="scientific">Araneus ventricosus</name>
    <name type="common">Orbweaver spider</name>
    <name type="synonym">Epeira ventricosa</name>
    <dbReference type="NCBI Taxonomy" id="182803"/>
    <lineage>
        <taxon>Eukaryota</taxon>
        <taxon>Metazoa</taxon>
        <taxon>Ecdysozoa</taxon>
        <taxon>Arthropoda</taxon>
        <taxon>Chelicerata</taxon>
        <taxon>Arachnida</taxon>
        <taxon>Araneae</taxon>
        <taxon>Araneomorphae</taxon>
        <taxon>Entelegynae</taxon>
        <taxon>Araneoidea</taxon>
        <taxon>Araneidae</taxon>
        <taxon>Araneus</taxon>
    </lineage>
</organism>
<name>A0A4Y2TEX4_ARAVE</name>
<evidence type="ECO:0000313" key="1">
    <source>
        <dbReference type="EMBL" id="GBN98791.1"/>
    </source>
</evidence>
<protein>
    <submittedName>
        <fullName evidence="1">Uncharacterized protein</fullName>
    </submittedName>
</protein>
<dbReference type="Proteomes" id="UP000499080">
    <property type="component" value="Unassembled WGS sequence"/>
</dbReference>
<dbReference type="AlphaFoldDB" id="A0A4Y2TEX4"/>
<sequence>MKNQSAIFYNYFGTDLAILNHDQMTRTTPELVPPLQASAPQKRENILSFTYDLWCNSPGYASDLELNWFSNLESPRSQSETLTLGH</sequence>